<feature type="compositionally biased region" description="Polar residues" evidence="1">
    <location>
        <begin position="1"/>
        <end position="18"/>
    </location>
</feature>
<reference evidence="2" key="1">
    <citation type="submission" date="2007-04" db="EMBL/GenBank/DDBJ databases">
        <authorList>
            <consortium name="The Broad Institute Genome Sequencing Platform"/>
            <person name="Birren B."/>
            <person name="Lander E."/>
            <person name="Galagan J."/>
            <person name="Nusbaum C."/>
            <person name="Devon K."/>
            <person name="Ma L.-J."/>
            <person name="Jaffe D."/>
            <person name="Butler J."/>
            <person name="Alvarez P."/>
            <person name="Gnerre S."/>
            <person name="Grabherr M."/>
            <person name="Kleber M."/>
            <person name="Mauceli E."/>
            <person name="Brockman W."/>
            <person name="MacCallum I.A."/>
            <person name="Young S."/>
            <person name="LaButti K."/>
            <person name="DeCaprio D."/>
            <person name="Crawford M."/>
            <person name="Koehrsen M."/>
            <person name="Engels R."/>
            <person name="Montgomery P."/>
            <person name="Pearson M."/>
            <person name="Howarth C."/>
            <person name="Larson L."/>
            <person name="White J."/>
            <person name="O'Leary S."/>
            <person name="Kodira C."/>
            <person name="Zeng Q."/>
            <person name="Yandava C."/>
            <person name="Alvarado L."/>
            <person name="Kistler C."/>
            <person name="Shim W.-B."/>
            <person name="Kang S."/>
            <person name="Woloshuk C."/>
        </authorList>
    </citation>
    <scope>NUCLEOTIDE SEQUENCE</scope>
    <source>
        <strain evidence="2">4287</strain>
    </source>
</reference>
<evidence type="ECO:0000313" key="2">
    <source>
        <dbReference type="EMBL" id="KNB20414.1"/>
    </source>
</evidence>
<accession>A0A0J9WAN3</accession>
<organism evidence="2 3">
    <name type="scientific">Fusarium oxysporum f. sp. lycopersici (strain 4287 / CBS 123668 / FGSC 9935 / NRRL 34936)</name>
    <name type="common">Fusarium vascular wilt of tomato</name>
    <dbReference type="NCBI Taxonomy" id="426428"/>
    <lineage>
        <taxon>Eukaryota</taxon>
        <taxon>Fungi</taxon>
        <taxon>Dikarya</taxon>
        <taxon>Ascomycota</taxon>
        <taxon>Pezizomycotina</taxon>
        <taxon>Sordariomycetes</taxon>
        <taxon>Hypocreomycetidae</taxon>
        <taxon>Hypocreales</taxon>
        <taxon>Nectriaceae</taxon>
        <taxon>Fusarium</taxon>
        <taxon>Fusarium oxysporum species complex</taxon>
    </lineage>
</organism>
<evidence type="ECO:0000313" key="3">
    <source>
        <dbReference type="Proteomes" id="UP000009097"/>
    </source>
</evidence>
<feature type="region of interest" description="Disordered" evidence="1">
    <location>
        <begin position="1"/>
        <end position="35"/>
    </location>
</feature>
<sequence>MQRTSKIEANQGTKTSQSEGREEGHGRLEHTTDGRAICVGENPSLEDLWRAYIQYEHIEENANAVKMLSRVGRRYHLVRFYNLSL</sequence>
<reference evidence="2" key="2">
    <citation type="journal article" date="2010" name="Nature">
        <title>Comparative genomics reveals mobile pathogenicity chromosomes in Fusarium.</title>
        <authorList>
            <person name="Ma L.J."/>
            <person name="van der Does H.C."/>
            <person name="Borkovich K.A."/>
            <person name="Coleman J.J."/>
            <person name="Daboussi M.J."/>
            <person name="Di Pietro A."/>
            <person name="Dufresne M."/>
            <person name="Freitag M."/>
            <person name="Grabherr M."/>
            <person name="Henrissat B."/>
            <person name="Houterman P.M."/>
            <person name="Kang S."/>
            <person name="Shim W.B."/>
            <person name="Woloshuk C."/>
            <person name="Xie X."/>
            <person name="Xu J.R."/>
            <person name="Antoniw J."/>
            <person name="Baker S.E."/>
            <person name="Bluhm B.H."/>
            <person name="Breakspear A."/>
            <person name="Brown D.W."/>
            <person name="Butchko R.A."/>
            <person name="Chapman S."/>
            <person name="Coulson R."/>
            <person name="Coutinho P.M."/>
            <person name="Danchin E.G."/>
            <person name="Diener A."/>
            <person name="Gale L.R."/>
            <person name="Gardiner D.M."/>
            <person name="Goff S."/>
            <person name="Hammond-Kosack K.E."/>
            <person name="Hilburn K."/>
            <person name="Hua-Van A."/>
            <person name="Jonkers W."/>
            <person name="Kazan K."/>
            <person name="Kodira C.D."/>
            <person name="Koehrsen M."/>
            <person name="Kumar L."/>
            <person name="Lee Y.H."/>
            <person name="Li L."/>
            <person name="Manners J.M."/>
            <person name="Miranda-Saavedra D."/>
            <person name="Mukherjee M."/>
            <person name="Park G."/>
            <person name="Park J."/>
            <person name="Park S.Y."/>
            <person name="Proctor R.H."/>
            <person name="Regev A."/>
            <person name="Ruiz-Roldan M.C."/>
            <person name="Sain D."/>
            <person name="Sakthikumar S."/>
            <person name="Sykes S."/>
            <person name="Schwartz D.C."/>
            <person name="Turgeon B.G."/>
            <person name="Wapinski I."/>
            <person name="Yoder O."/>
            <person name="Young S."/>
            <person name="Zeng Q."/>
            <person name="Zhou S."/>
            <person name="Galagan J."/>
            <person name="Cuomo C.A."/>
            <person name="Kistler H.C."/>
            <person name="Rep M."/>
        </authorList>
    </citation>
    <scope>NUCLEOTIDE SEQUENCE [LARGE SCALE GENOMIC DNA]</scope>
    <source>
        <strain evidence="2">4287</strain>
    </source>
</reference>
<dbReference type="VEuPathDB" id="FungiDB:FOXG_22813"/>
<dbReference type="AlphaFoldDB" id="A0A0J9WAN3"/>
<name>A0A0J9WAN3_FUSO4</name>
<dbReference type="Proteomes" id="UP000009097">
    <property type="component" value="Unassembled WGS sequence"/>
</dbReference>
<gene>
    <name evidence="2" type="ORF">FOXG_22813</name>
</gene>
<proteinExistence type="predicted"/>
<evidence type="ECO:0000256" key="1">
    <source>
        <dbReference type="SAM" id="MobiDB-lite"/>
    </source>
</evidence>
<protein>
    <submittedName>
        <fullName evidence="2">Uncharacterized protein</fullName>
    </submittedName>
</protein>
<dbReference type="RefSeq" id="XP_018258459.1">
    <property type="nucleotide sequence ID" value="XM_018403229.1"/>
</dbReference>
<feature type="compositionally biased region" description="Basic and acidic residues" evidence="1">
    <location>
        <begin position="19"/>
        <end position="33"/>
    </location>
</feature>
<dbReference type="EMBL" id="DS231745">
    <property type="protein sequence ID" value="KNB20414.1"/>
    <property type="molecule type" value="Genomic_DNA"/>
</dbReference>
<dbReference type="GeneID" id="28963519"/>
<dbReference type="KEGG" id="fox:FOXG_22813"/>